<feature type="compositionally biased region" description="Basic and acidic residues" evidence="1">
    <location>
        <begin position="393"/>
        <end position="411"/>
    </location>
</feature>
<comment type="caution">
    <text evidence="3">The sequence shown here is derived from an EMBL/GenBank/DDBJ whole genome shotgun (WGS) entry which is preliminary data.</text>
</comment>
<dbReference type="HAMAP" id="MF_01445">
    <property type="entry name" value="TsaD"/>
    <property type="match status" value="1"/>
</dbReference>
<dbReference type="PANTHER" id="PTHR11735:SF6">
    <property type="entry name" value="TRNA N6-ADENOSINE THREONYLCARBAMOYLTRANSFERASE, MITOCHONDRIAL"/>
    <property type="match status" value="1"/>
</dbReference>
<evidence type="ECO:0000313" key="3">
    <source>
        <dbReference type="EMBL" id="OHA21199.1"/>
    </source>
</evidence>
<dbReference type="InterPro" id="IPR043129">
    <property type="entry name" value="ATPase_NBD"/>
</dbReference>
<dbReference type="PANTHER" id="PTHR11735">
    <property type="entry name" value="TRNA N6-ADENOSINE THREONYLCARBAMOYLTRANSFERASE"/>
    <property type="match status" value="1"/>
</dbReference>
<dbReference type="EMBL" id="MHRI01000012">
    <property type="protein sequence ID" value="OHA21199.1"/>
    <property type="molecule type" value="Genomic_DNA"/>
</dbReference>
<dbReference type="Pfam" id="PF00814">
    <property type="entry name" value="TsaD"/>
    <property type="match status" value="3"/>
</dbReference>
<feature type="region of interest" description="Disordered" evidence="1">
    <location>
        <begin position="388"/>
        <end position="411"/>
    </location>
</feature>
<name>A0A1G2MDH9_9BACT</name>
<gene>
    <name evidence="3" type="ORF">A2849_01625</name>
</gene>
<feature type="domain" description="Gcp-like" evidence="2">
    <location>
        <begin position="186"/>
        <end position="377"/>
    </location>
</feature>
<feature type="non-terminal residue" evidence="3">
    <location>
        <position position="1"/>
    </location>
</feature>
<dbReference type="GO" id="GO:0002949">
    <property type="term" value="P:tRNA threonylcarbamoyladenosine modification"/>
    <property type="evidence" value="ECO:0007669"/>
    <property type="project" value="InterPro"/>
</dbReference>
<sequence length="411" mass="45237">TDGKGEVGIRVLADKTLTQIELHKQYGGVFPNMAKREHSRNLIPLLQTILTESGSGNHKTQSPKSKQITNTKFQILNTILEREPELLEQFLAYIPTIQKPQIDLIAVTEGPGLEPCLWTGINFAQALSLVWDIPVLPVNHMEGHIFSALLRKAEISNNQFPISKQASNFKSEAPKKETTNYLLLTTNFPALALLISGGHTELVLIKDSQCYEIVGETKDDAIGEAFDKVARLLGLPYPGGPEISKLAEELRMSLIHNSKFILHGIALPRPMLHSGDFNFSFSGIKTAVLYLLKKLPPLTDAIRKEIALEFENAVTEVLIAKTRAAIEHYGAKALLLGGGVVANTHIRTSFEALGQKLDIPVLIPEKGLATDNALMIAVAGWMRFQSKPTPNEAAKEPIRARGNRRLDNKEG</sequence>
<dbReference type="InterPro" id="IPR022450">
    <property type="entry name" value="TsaD"/>
</dbReference>
<evidence type="ECO:0000313" key="4">
    <source>
        <dbReference type="Proteomes" id="UP000178121"/>
    </source>
</evidence>
<dbReference type="InterPro" id="IPR000905">
    <property type="entry name" value="Gcp-like_dom"/>
</dbReference>
<dbReference type="SUPFAM" id="SSF53067">
    <property type="entry name" value="Actin-like ATPase domain"/>
    <property type="match status" value="1"/>
</dbReference>
<protein>
    <recommendedName>
        <fullName evidence="2">Gcp-like domain-containing protein</fullName>
    </recommendedName>
</protein>
<dbReference type="AlphaFoldDB" id="A0A1G2MDH9"/>
<evidence type="ECO:0000256" key="1">
    <source>
        <dbReference type="SAM" id="MobiDB-lite"/>
    </source>
</evidence>
<reference evidence="3 4" key="1">
    <citation type="journal article" date="2016" name="Nat. Commun.">
        <title>Thousands of microbial genomes shed light on interconnected biogeochemical processes in an aquifer system.</title>
        <authorList>
            <person name="Anantharaman K."/>
            <person name="Brown C.T."/>
            <person name="Hug L.A."/>
            <person name="Sharon I."/>
            <person name="Castelle C.J."/>
            <person name="Probst A.J."/>
            <person name="Thomas B.C."/>
            <person name="Singh A."/>
            <person name="Wilkins M.J."/>
            <person name="Karaoz U."/>
            <person name="Brodie E.L."/>
            <person name="Williams K.H."/>
            <person name="Hubbard S.S."/>
            <person name="Banfield J.F."/>
        </authorList>
    </citation>
    <scope>NUCLEOTIDE SEQUENCE [LARGE SCALE GENOMIC DNA]</scope>
</reference>
<organism evidence="3 4">
    <name type="scientific">Candidatus Taylorbacteria bacterium RIFCSPHIGHO2_01_FULL_51_15</name>
    <dbReference type="NCBI Taxonomy" id="1802304"/>
    <lineage>
        <taxon>Bacteria</taxon>
        <taxon>Candidatus Tayloriibacteriota</taxon>
    </lineage>
</organism>
<evidence type="ECO:0000259" key="2">
    <source>
        <dbReference type="Pfam" id="PF00814"/>
    </source>
</evidence>
<proteinExistence type="inferred from homology"/>
<feature type="domain" description="Gcp-like" evidence="2">
    <location>
        <begin position="11"/>
        <end position="54"/>
    </location>
</feature>
<dbReference type="Gene3D" id="3.30.420.40">
    <property type="match status" value="3"/>
</dbReference>
<accession>A0A1G2MDH9</accession>
<feature type="domain" description="Gcp-like" evidence="2">
    <location>
        <begin position="96"/>
        <end position="161"/>
    </location>
</feature>
<dbReference type="Proteomes" id="UP000178121">
    <property type="component" value="Unassembled WGS sequence"/>
</dbReference>